<dbReference type="Proteomes" id="UP000248423">
    <property type="component" value="Unassembled WGS sequence"/>
</dbReference>
<keyword evidence="2" id="KW-1185">Reference proteome</keyword>
<proteinExistence type="predicted"/>
<evidence type="ECO:0000313" key="2">
    <source>
        <dbReference type="Proteomes" id="UP000248423"/>
    </source>
</evidence>
<dbReference type="AlphaFoldDB" id="A0A319EHQ3"/>
<organism evidence="1 2">
    <name type="scientific">Aspergillus sclerotiicarbonarius (strain CBS 121057 / IBT 28362)</name>
    <dbReference type="NCBI Taxonomy" id="1448318"/>
    <lineage>
        <taxon>Eukaryota</taxon>
        <taxon>Fungi</taxon>
        <taxon>Dikarya</taxon>
        <taxon>Ascomycota</taxon>
        <taxon>Pezizomycotina</taxon>
        <taxon>Eurotiomycetes</taxon>
        <taxon>Eurotiomycetidae</taxon>
        <taxon>Eurotiales</taxon>
        <taxon>Aspergillaceae</taxon>
        <taxon>Aspergillus</taxon>
        <taxon>Aspergillus subgen. Circumdati</taxon>
    </lineage>
</organism>
<dbReference type="EMBL" id="KZ826325">
    <property type="protein sequence ID" value="PYI09866.1"/>
    <property type="molecule type" value="Genomic_DNA"/>
</dbReference>
<gene>
    <name evidence="1" type="ORF">BO78DRAFT_427198</name>
</gene>
<protein>
    <submittedName>
        <fullName evidence="1">Uncharacterized protein</fullName>
    </submittedName>
</protein>
<accession>A0A319EHQ3</accession>
<reference evidence="1 2" key="1">
    <citation type="submission" date="2018-02" db="EMBL/GenBank/DDBJ databases">
        <title>The genomes of Aspergillus section Nigri reveals drivers in fungal speciation.</title>
        <authorList>
            <consortium name="DOE Joint Genome Institute"/>
            <person name="Vesth T.C."/>
            <person name="Nybo J."/>
            <person name="Theobald S."/>
            <person name="Brandl J."/>
            <person name="Frisvad J.C."/>
            <person name="Nielsen K.F."/>
            <person name="Lyhne E.K."/>
            <person name="Kogle M.E."/>
            <person name="Kuo A."/>
            <person name="Riley R."/>
            <person name="Clum A."/>
            <person name="Nolan M."/>
            <person name="Lipzen A."/>
            <person name="Salamov A."/>
            <person name="Henrissat B."/>
            <person name="Wiebenga A."/>
            <person name="De vries R.P."/>
            <person name="Grigoriev I.V."/>
            <person name="Mortensen U.H."/>
            <person name="Andersen M.R."/>
            <person name="Baker S.E."/>
        </authorList>
    </citation>
    <scope>NUCLEOTIDE SEQUENCE [LARGE SCALE GENOMIC DNA]</scope>
    <source>
        <strain evidence="1 2">CBS 121057</strain>
    </source>
</reference>
<name>A0A319EHQ3_ASPSB</name>
<dbReference type="VEuPathDB" id="FungiDB:BO78DRAFT_427198"/>
<sequence length="173" mass="18299">MTPPQDHIVINMGGVERIIYGIVHGDMVGKDVSNADNQMTPPQGSGGAHMKTVGRVIYGNAHGDIVGGDSSTGDMVMGDKFRNGKNNGLTSPHGQTRTNMGNVQNIVIGHVFGNHSGGDPVNGDKDDSVTSSPDYTMIRTRGCTMMNTGDATRRVHENTFVGDEVCGNNEGQK</sequence>
<evidence type="ECO:0000313" key="1">
    <source>
        <dbReference type="EMBL" id="PYI09866.1"/>
    </source>
</evidence>